<dbReference type="PROSITE" id="PS51686">
    <property type="entry name" value="SAM_MT_RSMB_NOP"/>
    <property type="match status" value="1"/>
</dbReference>
<evidence type="ECO:0000313" key="15">
    <source>
        <dbReference type="EMBL" id="MBP1854732.1"/>
    </source>
</evidence>
<dbReference type="NCBIfam" id="NF011494">
    <property type="entry name" value="PRK14902.1"/>
    <property type="match status" value="1"/>
</dbReference>
<evidence type="ECO:0000259" key="14">
    <source>
        <dbReference type="PROSITE" id="PS51686"/>
    </source>
</evidence>
<evidence type="ECO:0000256" key="7">
    <source>
        <dbReference type="ARBA" id="ARBA00022679"/>
    </source>
</evidence>
<keyword evidence="4" id="KW-0963">Cytoplasm</keyword>
<accession>A0ABS4E9X5</accession>
<feature type="active site" description="Nucleophile" evidence="13">
    <location>
        <position position="379"/>
    </location>
</feature>
<sequence length="441" mass="50463">MNAREFAFKVICDIETNKNYSNISINKHFKNIEIKNAERGFATELIYGVVENKYYIDYIINKLSKIKVKKMSTFVKTILRMGTYQILFLDSISDYAAVDESVKLAKKYDKRSSGFVNAILRNEIRNKETIKNIDEKDEVKALSIKYSYNPWMVQNWIEKFGLDFTKDLLEENSKKPNLYIRVNTTKTTRDELIEKLTKMGVECSKISFIEEAVEVKNLKNIENNELFNQGLFTIQDISSMIVGKTINPKENSLVLDVCSAPGGKTTHVATIMNNTGKVVARDIFNHKLKLIKSSVTRLGLNNVDVEEYDALKFDEKSVDKFDYVLTDVPCSGLGIVKRKPEIKFKEKEDLKELPAIQRKILDNASKYVKIGGTLVYSTCTIQDEENINVVKAFLKDNEGFKLDPIDSVEIDLEEQNSGVLKIYPNVHAMDGFFIAKLVRVR</sequence>
<dbReference type="EMBL" id="JAGGJX010000001">
    <property type="protein sequence ID" value="MBP1854732.1"/>
    <property type="molecule type" value="Genomic_DNA"/>
</dbReference>
<dbReference type="InterPro" id="IPR011023">
    <property type="entry name" value="Nop2p"/>
</dbReference>
<dbReference type="InterPro" id="IPR023267">
    <property type="entry name" value="RCMT"/>
</dbReference>
<dbReference type="InterPro" id="IPR029063">
    <property type="entry name" value="SAM-dependent_MTases_sf"/>
</dbReference>
<dbReference type="InterPro" id="IPR001678">
    <property type="entry name" value="MeTrfase_RsmB-F_NOP2_dom"/>
</dbReference>
<keyword evidence="8 13" id="KW-0949">S-adenosyl-L-methionine</keyword>
<dbReference type="Pfam" id="PF01189">
    <property type="entry name" value="Methyltr_RsmB-F"/>
    <property type="match status" value="1"/>
</dbReference>
<evidence type="ECO:0000256" key="13">
    <source>
        <dbReference type="PROSITE-ProRule" id="PRU01023"/>
    </source>
</evidence>
<feature type="binding site" evidence="13">
    <location>
        <position position="282"/>
    </location>
    <ligand>
        <name>S-adenosyl-L-methionine</name>
        <dbReference type="ChEBI" id="CHEBI:59789"/>
    </ligand>
</feature>
<dbReference type="InterPro" id="IPR004573">
    <property type="entry name" value="rRNA_ssu_MeTfrase_B"/>
</dbReference>
<comment type="caution">
    <text evidence="15">The sequence shown here is derived from an EMBL/GenBank/DDBJ whole genome shotgun (WGS) entry which is preliminary data.</text>
</comment>
<keyword evidence="16" id="KW-1185">Reference proteome</keyword>
<dbReference type="RefSeq" id="WP_209456196.1">
    <property type="nucleotide sequence ID" value="NZ_BAAACS010000013.1"/>
</dbReference>
<dbReference type="InterPro" id="IPR035926">
    <property type="entry name" value="NusB-like_sf"/>
</dbReference>
<feature type="binding site" evidence="13">
    <location>
        <begin position="258"/>
        <end position="264"/>
    </location>
    <ligand>
        <name>S-adenosyl-L-methionine</name>
        <dbReference type="ChEBI" id="CHEBI:59789"/>
    </ligand>
</feature>
<evidence type="ECO:0000256" key="3">
    <source>
        <dbReference type="ARBA" id="ARBA00012140"/>
    </source>
</evidence>
<comment type="similarity">
    <text evidence="13">Belongs to the class I-like SAM-binding methyltransferase superfamily. RsmB/NOP family.</text>
</comment>
<keyword evidence="5" id="KW-0698">rRNA processing</keyword>
<dbReference type="Gene3D" id="3.40.50.150">
    <property type="entry name" value="Vaccinia Virus protein VP39"/>
    <property type="match status" value="1"/>
</dbReference>
<dbReference type="Pfam" id="PF01029">
    <property type="entry name" value="NusB"/>
    <property type="match status" value="1"/>
</dbReference>
<organism evidence="15 16">
    <name type="scientific">Metaclostridioides mangenotii</name>
    <dbReference type="NCBI Taxonomy" id="1540"/>
    <lineage>
        <taxon>Bacteria</taxon>
        <taxon>Bacillati</taxon>
        <taxon>Bacillota</taxon>
        <taxon>Clostridia</taxon>
        <taxon>Peptostreptococcales</taxon>
        <taxon>Peptostreptococcaceae</taxon>
        <taxon>Metaclostridioides</taxon>
    </lineage>
</organism>
<keyword evidence="6 13" id="KW-0489">Methyltransferase</keyword>
<evidence type="ECO:0000256" key="11">
    <source>
        <dbReference type="ARBA" id="ARBA00031088"/>
    </source>
</evidence>
<dbReference type="Gene3D" id="1.10.940.10">
    <property type="entry name" value="NusB-like"/>
    <property type="match status" value="1"/>
</dbReference>
<evidence type="ECO:0000313" key="16">
    <source>
        <dbReference type="Proteomes" id="UP000767291"/>
    </source>
</evidence>
<dbReference type="InterPro" id="IPR049560">
    <property type="entry name" value="MeTrfase_RsmB-F_NOP2_cat"/>
</dbReference>
<dbReference type="PANTHER" id="PTHR22807:SF53">
    <property type="entry name" value="RIBOSOMAL RNA SMALL SUBUNIT METHYLTRANSFERASE B-RELATED"/>
    <property type="match status" value="1"/>
</dbReference>
<proteinExistence type="inferred from homology"/>
<dbReference type="PRINTS" id="PR02008">
    <property type="entry name" value="RCMTFAMILY"/>
</dbReference>
<evidence type="ECO:0000256" key="4">
    <source>
        <dbReference type="ARBA" id="ARBA00022490"/>
    </source>
</evidence>
<dbReference type="CDD" id="cd02440">
    <property type="entry name" value="AdoMet_MTases"/>
    <property type="match status" value="1"/>
</dbReference>
<evidence type="ECO:0000256" key="5">
    <source>
        <dbReference type="ARBA" id="ARBA00022552"/>
    </source>
</evidence>
<reference evidence="15 16" key="1">
    <citation type="submission" date="2021-03" db="EMBL/GenBank/DDBJ databases">
        <title>Genomic Encyclopedia of Type Strains, Phase IV (KMG-IV): sequencing the most valuable type-strain genomes for metagenomic binning, comparative biology and taxonomic classification.</title>
        <authorList>
            <person name="Goeker M."/>
        </authorList>
    </citation>
    <scope>NUCLEOTIDE SEQUENCE [LARGE SCALE GENOMIC DNA]</scope>
    <source>
        <strain evidence="15 16">DSM 1289</strain>
    </source>
</reference>
<evidence type="ECO:0000256" key="1">
    <source>
        <dbReference type="ARBA" id="ARBA00002724"/>
    </source>
</evidence>
<feature type="binding site" evidence="13">
    <location>
        <position position="327"/>
    </location>
    <ligand>
        <name>S-adenosyl-L-methionine</name>
        <dbReference type="ChEBI" id="CHEBI:59789"/>
    </ligand>
</feature>
<comment type="function">
    <text evidence="1">Specifically methylates the cytosine at position 967 (m5C967) of 16S rRNA.</text>
</comment>
<dbReference type="NCBIfam" id="TIGR00446">
    <property type="entry name" value="nop2p"/>
    <property type="match status" value="1"/>
</dbReference>
<keyword evidence="7 13" id="KW-0808">Transferase</keyword>
<evidence type="ECO:0000256" key="12">
    <source>
        <dbReference type="ARBA" id="ARBA00047283"/>
    </source>
</evidence>
<name>A0ABS4E9X5_9FIRM</name>
<gene>
    <name evidence="15" type="ORF">J2Z43_001122</name>
</gene>
<dbReference type="Pfam" id="PF22458">
    <property type="entry name" value="RsmF-B_ferredox"/>
    <property type="match status" value="1"/>
</dbReference>
<evidence type="ECO:0000256" key="6">
    <source>
        <dbReference type="ARBA" id="ARBA00022603"/>
    </source>
</evidence>
<protein>
    <recommendedName>
        <fullName evidence="3">16S rRNA (cytosine(967)-C(5))-methyltransferase</fullName>
        <ecNumber evidence="3">2.1.1.176</ecNumber>
    </recommendedName>
    <alternativeName>
        <fullName evidence="10">16S rRNA m5C967 methyltransferase</fullName>
    </alternativeName>
    <alternativeName>
        <fullName evidence="11">rRNA (cytosine-C(5)-)-methyltransferase RsmB</fullName>
    </alternativeName>
</protein>
<keyword evidence="9 13" id="KW-0694">RNA-binding</keyword>
<dbReference type="Proteomes" id="UP000767291">
    <property type="component" value="Unassembled WGS sequence"/>
</dbReference>
<dbReference type="InterPro" id="IPR006027">
    <property type="entry name" value="NusB_RsmB_TIM44"/>
</dbReference>
<comment type="catalytic activity">
    <reaction evidence="12">
        <text>cytidine(967) in 16S rRNA + S-adenosyl-L-methionine = 5-methylcytidine(967) in 16S rRNA + S-adenosyl-L-homocysteine + H(+)</text>
        <dbReference type="Rhea" id="RHEA:42748"/>
        <dbReference type="Rhea" id="RHEA-COMP:10219"/>
        <dbReference type="Rhea" id="RHEA-COMP:10220"/>
        <dbReference type="ChEBI" id="CHEBI:15378"/>
        <dbReference type="ChEBI" id="CHEBI:57856"/>
        <dbReference type="ChEBI" id="CHEBI:59789"/>
        <dbReference type="ChEBI" id="CHEBI:74483"/>
        <dbReference type="ChEBI" id="CHEBI:82748"/>
        <dbReference type="EC" id="2.1.1.176"/>
    </reaction>
</comment>
<dbReference type="NCBIfam" id="TIGR00563">
    <property type="entry name" value="rsmB"/>
    <property type="match status" value="1"/>
</dbReference>
<dbReference type="InterPro" id="IPR054728">
    <property type="entry name" value="RsmB-like_ferredoxin"/>
</dbReference>
<dbReference type="PANTHER" id="PTHR22807">
    <property type="entry name" value="NOP2 YEAST -RELATED NOL1/NOP2/FMU SUN DOMAIN-CONTAINING"/>
    <property type="match status" value="1"/>
</dbReference>
<evidence type="ECO:0000256" key="9">
    <source>
        <dbReference type="ARBA" id="ARBA00022884"/>
    </source>
</evidence>
<evidence type="ECO:0000256" key="8">
    <source>
        <dbReference type="ARBA" id="ARBA00022691"/>
    </source>
</evidence>
<dbReference type="GO" id="GO:0008168">
    <property type="term" value="F:methyltransferase activity"/>
    <property type="evidence" value="ECO:0007669"/>
    <property type="project" value="UniProtKB-KW"/>
</dbReference>
<dbReference type="Gene3D" id="3.30.70.1170">
    <property type="entry name" value="Sun protein, domain 3"/>
    <property type="match status" value="1"/>
</dbReference>
<dbReference type="GO" id="GO:0032259">
    <property type="term" value="P:methylation"/>
    <property type="evidence" value="ECO:0007669"/>
    <property type="project" value="UniProtKB-KW"/>
</dbReference>
<evidence type="ECO:0000256" key="10">
    <source>
        <dbReference type="ARBA" id="ARBA00030399"/>
    </source>
</evidence>
<comment type="subcellular location">
    <subcellularLocation>
        <location evidence="2">Cytoplasm</location>
    </subcellularLocation>
</comment>
<dbReference type="EC" id="2.1.1.176" evidence="3"/>
<feature type="domain" description="SAM-dependent MTase RsmB/NOP-type" evidence="14">
    <location>
        <begin position="168"/>
        <end position="440"/>
    </location>
</feature>
<feature type="binding site" evidence="13">
    <location>
        <position position="309"/>
    </location>
    <ligand>
        <name>S-adenosyl-L-methionine</name>
        <dbReference type="ChEBI" id="CHEBI:59789"/>
    </ligand>
</feature>
<dbReference type="SUPFAM" id="SSF48013">
    <property type="entry name" value="NusB-like"/>
    <property type="match status" value="1"/>
</dbReference>
<evidence type="ECO:0000256" key="2">
    <source>
        <dbReference type="ARBA" id="ARBA00004496"/>
    </source>
</evidence>
<dbReference type="SUPFAM" id="SSF53335">
    <property type="entry name" value="S-adenosyl-L-methionine-dependent methyltransferases"/>
    <property type="match status" value="1"/>
</dbReference>